<dbReference type="InterPro" id="IPR051049">
    <property type="entry name" value="Dienelactone_hydrolase-like"/>
</dbReference>
<name>A0A6J7RMC2_9ZZZZ</name>
<dbReference type="AlphaFoldDB" id="A0A6J7RMC2"/>
<reference evidence="2" key="1">
    <citation type="submission" date="2020-05" db="EMBL/GenBank/DDBJ databases">
        <authorList>
            <person name="Chiriac C."/>
            <person name="Salcher M."/>
            <person name="Ghai R."/>
            <person name="Kavagutti S V."/>
        </authorList>
    </citation>
    <scope>NUCLEOTIDE SEQUENCE</scope>
</reference>
<dbReference type="PANTHER" id="PTHR46623">
    <property type="entry name" value="CARBOXYMETHYLENEBUTENOLIDASE-RELATED"/>
    <property type="match status" value="1"/>
</dbReference>
<evidence type="ECO:0000259" key="1">
    <source>
        <dbReference type="Pfam" id="PF01738"/>
    </source>
</evidence>
<dbReference type="InterPro" id="IPR002925">
    <property type="entry name" value="Dienelactn_hydro"/>
</dbReference>
<dbReference type="Pfam" id="PF01738">
    <property type="entry name" value="DLH"/>
    <property type="match status" value="1"/>
</dbReference>
<dbReference type="GO" id="GO:0016787">
    <property type="term" value="F:hydrolase activity"/>
    <property type="evidence" value="ECO:0007669"/>
    <property type="project" value="InterPro"/>
</dbReference>
<feature type="domain" description="Dienelactone hydrolase" evidence="1">
    <location>
        <begin position="13"/>
        <end position="218"/>
    </location>
</feature>
<protein>
    <submittedName>
        <fullName evidence="2">Unannotated protein</fullName>
    </submittedName>
</protein>
<evidence type="ECO:0000313" key="2">
    <source>
        <dbReference type="EMBL" id="CAB5029915.1"/>
    </source>
</evidence>
<evidence type="ECO:0000313" key="3">
    <source>
        <dbReference type="EMBL" id="CAB5063261.1"/>
    </source>
</evidence>
<dbReference type="Gene3D" id="3.40.50.1820">
    <property type="entry name" value="alpha/beta hydrolase"/>
    <property type="match status" value="1"/>
</dbReference>
<dbReference type="EMBL" id="CAFBQU010000010">
    <property type="protein sequence ID" value="CAB5063261.1"/>
    <property type="molecule type" value="Genomic_DNA"/>
</dbReference>
<accession>A0A6J7RMC2</accession>
<dbReference type="PANTHER" id="PTHR46623:SF6">
    <property type="entry name" value="ALPHA_BETA-HYDROLASES SUPERFAMILY PROTEIN"/>
    <property type="match status" value="1"/>
</dbReference>
<dbReference type="SUPFAM" id="SSF53474">
    <property type="entry name" value="alpha/beta-Hydrolases"/>
    <property type="match status" value="1"/>
</dbReference>
<gene>
    <name evidence="2" type="ORF">UFOPK4098_01445</name>
    <name evidence="3" type="ORF">UFOPK4347_00569</name>
</gene>
<organism evidence="2">
    <name type="scientific">freshwater metagenome</name>
    <dbReference type="NCBI Taxonomy" id="449393"/>
    <lineage>
        <taxon>unclassified sequences</taxon>
        <taxon>metagenomes</taxon>
        <taxon>ecological metagenomes</taxon>
    </lineage>
</organism>
<proteinExistence type="predicted"/>
<dbReference type="InterPro" id="IPR029058">
    <property type="entry name" value="AB_hydrolase_fold"/>
</dbReference>
<dbReference type="EMBL" id="CAFBPN010000120">
    <property type="protein sequence ID" value="CAB5029915.1"/>
    <property type="molecule type" value="Genomic_DNA"/>
</dbReference>
<sequence>MRHTLPSGTDVEIARPSGSPRIGLVVTPDIFGLRPLYDNLVAQWATDWGMAVAAVEPFPGNNLGADIEPRYAAVKDIDDEKHLSDLHEAADVLDTPVTVLMGFCMGGMYCFKSARSSRFARIASFYGMITLPEAWRSAVQGEPLQYLQTGNAQSVLAIIGGKDHYTPAHDVDALRATGATVAFYPEGEHAFAHDASRPAHRAEDAADAFRRAKEWLSAAE</sequence>